<feature type="compositionally biased region" description="Gly residues" evidence="1">
    <location>
        <begin position="52"/>
        <end position="61"/>
    </location>
</feature>
<dbReference type="EMBL" id="BKCJ011884527">
    <property type="protein sequence ID" value="GFD60919.1"/>
    <property type="molecule type" value="Genomic_DNA"/>
</dbReference>
<dbReference type="AlphaFoldDB" id="A0A699XM84"/>
<organism evidence="2">
    <name type="scientific">Tanacetum cinerariifolium</name>
    <name type="common">Dalmatian daisy</name>
    <name type="synonym">Chrysanthemum cinerariifolium</name>
    <dbReference type="NCBI Taxonomy" id="118510"/>
    <lineage>
        <taxon>Eukaryota</taxon>
        <taxon>Viridiplantae</taxon>
        <taxon>Streptophyta</taxon>
        <taxon>Embryophyta</taxon>
        <taxon>Tracheophyta</taxon>
        <taxon>Spermatophyta</taxon>
        <taxon>Magnoliopsida</taxon>
        <taxon>eudicotyledons</taxon>
        <taxon>Gunneridae</taxon>
        <taxon>Pentapetalae</taxon>
        <taxon>asterids</taxon>
        <taxon>campanulids</taxon>
        <taxon>Asterales</taxon>
        <taxon>Asteraceae</taxon>
        <taxon>Asteroideae</taxon>
        <taxon>Anthemideae</taxon>
        <taxon>Anthemidinae</taxon>
        <taxon>Tanacetum</taxon>
    </lineage>
</organism>
<reference evidence="2" key="1">
    <citation type="journal article" date="2019" name="Sci. Rep.">
        <title>Draft genome of Tanacetum cinerariifolium, the natural source of mosquito coil.</title>
        <authorList>
            <person name="Yamashiro T."/>
            <person name="Shiraishi A."/>
            <person name="Satake H."/>
            <person name="Nakayama K."/>
        </authorList>
    </citation>
    <scope>NUCLEOTIDE SEQUENCE</scope>
</reference>
<feature type="region of interest" description="Disordered" evidence="1">
    <location>
        <begin position="1"/>
        <end position="61"/>
    </location>
</feature>
<feature type="non-terminal residue" evidence="2">
    <location>
        <position position="61"/>
    </location>
</feature>
<proteinExistence type="predicted"/>
<evidence type="ECO:0000313" key="2">
    <source>
        <dbReference type="EMBL" id="GFD60919.1"/>
    </source>
</evidence>
<evidence type="ECO:0000256" key="1">
    <source>
        <dbReference type="SAM" id="MobiDB-lite"/>
    </source>
</evidence>
<comment type="caution">
    <text evidence="2">The sequence shown here is derived from an EMBL/GenBank/DDBJ whole genome shotgun (WGS) entry which is preliminary data.</text>
</comment>
<accession>A0A699XM84</accession>
<gene>
    <name evidence="2" type="ORF">Tci_932888</name>
</gene>
<protein>
    <submittedName>
        <fullName evidence="2">Uncharacterized protein</fullName>
    </submittedName>
</protein>
<sequence length="61" mass="6262">ARHRRSRGVHREGIGVAGGAHRGAAELGRGVDRVRPLAQGGGLREAEHVAGQGRGGAHQPV</sequence>
<feature type="non-terminal residue" evidence="2">
    <location>
        <position position="1"/>
    </location>
</feature>
<name>A0A699XM84_TANCI</name>